<dbReference type="InterPro" id="IPR038770">
    <property type="entry name" value="Na+/solute_symporter_sf"/>
</dbReference>
<evidence type="ECO:0000313" key="6">
    <source>
        <dbReference type="EMBL" id="MDS0298750.1"/>
    </source>
</evidence>
<feature type="transmembrane region" description="Helical" evidence="5">
    <location>
        <begin position="225"/>
        <end position="250"/>
    </location>
</feature>
<dbReference type="Proteomes" id="UP001257060">
    <property type="component" value="Unassembled WGS sequence"/>
</dbReference>
<comment type="subcellular location">
    <subcellularLocation>
        <location evidence="1">Membrane</location>
        <topology evidence="1">Multi-pass membrane protein</topology>
    </subcellularLocation>
</comment>
<name>A0ABU2GD63_9EURY</name>
<dbReference type="PANTHER" id="PTHR10361">
    <property type="entry name" value="SODIUM-BILE ACID COTRANSPORTER"/>
    <property type="match status" value="1"/>
</dbReference>
<dbReference type="PANTHER" id="PTHR10361:SF28">
    <property type="entry name" value="P3 PROTEIN-RELATED"/>
    <property type="match status" value="1"/>
</dbReference>
<keyword evidence="2 5" id="KW-0812">Transmembrane</keyword>
<feature type="transmembrane region" description="Helical" evidence="5">
    <location>
        <begin position="101"/>
        <end position="123"/>
    </location>
</feature>
<dbReference type="InterPro" id="IPR002657">
    <property type="entry name" value="BilAc:Na_symport/Acr3"/>
</dbReference>
<evidence type="ECO:0000313" key="7">
    <source>
        <dbReference type="Proteomes" id="UP001257060"/>
    </source>
</evidence>
<gene>
    <name evidence="6" type="ORF">NDI76_08340</name>
</gene>
<dbReference type="Pfam" id="PF01758">
    <property type="entry name" value="SBF"/>
    <property type="match status" value="1"/>
</dbReference>
<evidence type="ECO:0000256" key="3">
    <source>
        <dbReference type="ARBA" id="ARBA00022989"/>
    </source>
</evidence>
<evidence type="ECO:0000256" key="5">
    <source>
        <dbReference type="SAM" id="Phobius"/>
    </source>
</evidence>
<sequence length="330" mass="33885">MSLQTTLERIGDVTSKYFVLWVVAVAPLALYSPETFTPIAPYITPLLGIIMLGMGLTLTPADFRRVVERPRDVFVGAASQWLLMPLFAYGLVALLGLPPEIGIGLILVGAAPGGTASNVMTYLGRGDVALSVTITTVTTVAAPVVMPAWIVLLAGESISVTFAEMAASIVQVVLLPVISGLLLRYVLDRYAPTVARAGVSIFPAVSVVAIVAIIAAVVGLNVTTILSAGLVVLLAVVLHNGLGLGSGYGIGRASGMPEERARTCAFEVGLQNSGLAVALATAHFGASAALIPALFSVWHNVSGPALATLFSRMDDDDGSASEGGSASTAD</sequence>
<proteinExistence type="predicted"/>
<dbReference type="InterPro" id="IPR004710">
    <property type="entry name" value="Bilac:Na_transpt"/>
</dbReference>
<evidence type="ECO:0000256" key="4">
    <source>
        <dbReference type="ARBA" id="ARBA00023136"/>
    </source>
</evidence>
<dbReference type="RefSeq" id="WP_310923546.1">
    <property type="nucleotide sequence ID" value="NZ_JAMQOP010000001.1"/>
</dbReference>
<reference evidence="6 7" key="1">
    <citation type="submission" date="2022-06" db="EMBL/GenBank/DDBJ databases">
        <title>Halogeometricum sp. a new haloarchaeum isolate from saline soil.</title>
        <authorList>
            <person name="Strakova D."/>
            <person name="Galisteo C."/>
            <person name="Sanchez-Porro C."/>
            <person name="Ventosa A."/>
        </authorList>
    </citation>
    <scope>NUCLEOTIDE SEQUENCE [LARGE SCALE GENOMIC DNA]</scope>
    <source>
        <strain evidence="6 7">S1BR25-6</strain>
    </source>
</reference>
<keyword evidence="7" id="KW-1185">Reference proteome</keyword>
<feature type="transmembrane region" description="Helical" evidence="5">
    <location>
        <begin position="73"/>
        <end position="95"/>
    </location>
</feature>
<organism evidence="6 7">
    <name type="scientific">Halogeometricum salsisoli</name>
    <dbReference type="NCBI Taxonomy" id="2950536"/>
    <lineage>
        <taxon>Archaea</taxon>
        <taxon>Methanobacteriati</taxon>
        <taxon>Methanobacteriota</taxon>
        <taxon>Stenosarchaea group</taxon>
        <taxon>Halobacteria</taxon>
        <taxon>Halobacteriales</taxon>
        <taxon>Haloferacaceae</taxon>
        <taxon>Halogeometricum</taxon>
    </lineage>
</organism>
<accession>A0ABU2GD63</accession>
<keyword evidence="4 5" id="KW-0472">Membrane</keyword>
<protein>
    <submittedName>
        <fullName evidence="6">Bile acid:sodium symporter family protein</fullName>
    </submittedName>
</protein>
<evidence type="ECO:0000256" key="2">
    <source>
        <dbReference type="ARBA" id="ARBA00022692"/>
    </source>
</evidence>
<comment type="caution">
    <text evidence="6">The sequence shown here is derived from an EMBL/GenBank/DDBJ whole genome shotgun (WGS) entry which is preliminary data.</text>
</comment>
<feature type="transmembrane region" description="Helical" evidence="5">
    <location>
        <begin position="166"/>
        <end position="187"/>
    </location>
</feature>
<evidence type="ECO:0000256" key="1">
    <source>
        <dbReference type="ARBA" id="ARBA00004141"/>
    </source>
</evidence>
<feature type="transmembrane region" description="Helical" evidence="5">
    <location>
        <begin position="199"/>
        <end position="219"/>
    </location>
</feature>
<feature type="transmembrane region" description="Helical" evidence="5">
    <location>
        <begin position="17"/>
        <end position="33"/>
    </location>
</feature>
<keyword evidence="3 5" id="KW-1133">Transmembrane helix</keyword>
<feature type="transmembrane region" description="Helical" evidence="5">
    <location>
        <begin position="39"/>
        <end position="61"/>
    </location>
</feature>
<feature type="transmembrane region" description="Helical" evidence="5">
    <location>
        <begin position="130"/>
        <end position="154"/>
    </location>
</feature>
<dbReference type="Gene3D" id="1.20.1530.20">
    <property type="match status" value="1"/>
</dbReference>
<dbReference type="EMBL" id="JAMQOP010000001">
    <property type="protein sequence ID" value="MDS0298750.1"/>
    <property type="molecule type" value="Genomic_DNA"/>
</dbReference>